<feature type="region of interest" description="Disordered" evidence="1">
    <location>
        <begin position="35"/>
        <end position="57"/>
    </location>
</feature>
<dbReference type="STRING" id="405671.SAMN05421827_102211"/>
<proteinExistence type="predicted"/>
<evidence type="ECO:0000313" key="4">
    <source>
        <dbReference type="Proteomes" id="UP000199643"/>
    </source>
</evidence>
<feature type="signal peptide" evidence="2">
    <location>
        <begin position="1"/>
        <end position="18"/>
    </location>
</feature>
<dbReference type="EMBL" id="FNCH01000002">
    <property type="protein sequence ID" value="SDF94620.1"/>
    <property type="molecule type" value="Genomic_DNA"/>
</dbReference>
<evidence type="ECO:0008006" key="5">
    <source>
        <dbReference type="Google" id="ProtNLM"/>
    </source>
</evidence>
<accession>A0A1G7QAK7</accession>
<organism evidence="3 4">
    <name type="scientific">Pedobacter terrae</name>
    <dbReference type="NCBI Taxonomy" id="405671"/>
    <lineage>
        <taxon>Bacteria</taxon>
        <taxon>Pseudomonadati</taxon>
        <taxon>Bacteroidota</taxon>
        <taxon>Sphingobacteriia</taxon>
        <taxon>Sphingobacteriales</taxon>
        <taxon>Sphingobacteriaceae</taxon>
        <taxon>Pedobacter</taxon>
    </lineage>
</organism>
<keyword evidence="4" id="KW-1185">Reference proteome</keyword>
<feature type="compositionally biased region" description="Basic and acidic residues" evidence="1">
    <location>
        <begin position="35"/>
        <end position="46"/>
    </location>
</feature>
<feature type="chain" id="PRO_5011580278" description="YfdX protein" evidence="2">
    <location>
        <begin position="19"/>
        <end position="219"/>
    </location>
</feature>
<dbReference type="RefSeq" id="WP_090497116.1">
    <property type="nucleotide sequence ID" value="NZ_FNCH01000002.1"/>
</dbReference>
<name>A0A1G7QAK7_9SPHI</name>
<dbReference type="AlphaFoldDB" id="A0A1G7QAK7"/>
<evidence type="ECO:0000313" key="3">
    <source>
        <dbReference type="EMBL" id="SDF94620.1"/>
    </source>
</evidence>
<dbReference type="OrthoDB" id="822368at2"/>
<protein>
    <recommendedName>
        <fullName evidence="5">YfdX protein</fullName>
    </recommendedName>
</protein>
<evidence type="ECO:0000256" key="2">
    <source>
        <dbReference type="SAM" id="SignalP"/>
    </source>
</evidence>
<gene>
    <name evidence="3" type="ORF">SAMN05421827_102211</name>
</gene>
<keyword evidence="2" id="KW-0732">Signal</keyword>
<dbReference type="Proteomes" id="UP000199643">
    <property type="component" value="Unassembled WGS sequence"/>
</dbReference>
<sequence>MKKIVFIAIIFYSISVNAYSQLNVELLHQLVSESKSEHSRQDEAKNKQAVTSANEEVNKTQMGKLKTKYRELQSRFHTIGLAIDVAQIGLDASPLVSEIIRQQSIIYNLAADNPLLIAIALQTEIDLVHRAKMLANYIAGLALSIGEINQMKASDRKILFSHALTELRLIEGASKGLVICMQQANYKRSIDPFKDFVNRDKQLIDDIIRNADILKNGKP</sequence>
<reference evidence="4" key="1">
    <citation type="submission" date="2016-10" db="EMBL/GenBank/DDBJ databases">
        <authorList>
            <person name="Varghese N."/>
            <person name="Submissions S."/>
        </authorList>
    </citation>
    <scope>NUCLEOTIDE SEQUENCE [LARGE SCALE GENOMIC DNA]</scope>
    <source>
        <strain evidence="4">DSM 17933</strain>
    </source>
</reference>
<evidence type="ECO:0000256" key="1">
    <source>
        <dbReference type="SAM" id="MobiDB-lite"/>
    </source>
</evidence>
<feature type="compositionally biased region" description="Polar residues" evidence="1">
    <location>
        <begin position="48"/>
        <end position="57"/>
    </location>
</feature>